<dbReference type="EMBL" id="JAILSO010000330">
    <property type="protein sequence ID" value="MDE1480810.1"/>
    <property type="molecule type" value="Genomic_DNA"/>
</dbReference>
<dbReference type="AlphaFoldDB" id="A0AAJ1JBQ3"/>
<feature type="non-terminal residue" evidence="3">
    <location>
        <position position="91"/>
    </location>
</feature>
<organism evidence="3 4">
    <name type="scientific">Xenorhabdus bovienii</name>
    <name type="common">Xenorhabdus nematophila subsp. bovienii</name>
    <dbReference type="NCBI Taxonomy" id="40576"/>
    <lineage>
        <taxon>Bacteria</taxon>
        <taxon>Pseudomonadati</taxon>
        <taxon>Pseudomonadota</taxon>
        <taxon>Gammaproteobacteria</taxon>
        <taxon>Enterobacterales</taxon>
        <taxon>Morganellaceae</taxon>
        <taxon>Xenorhabdus</taxon>
    </lineage>
</organism>
<reference evidence="3" key="1">
    <citation type="submission" date="2021-08" db="EMBL/GenBank/DDBJ databases">
        <authorList>
            <person name="Papudeshi B."/>
            <person name="Bashey-Visser F."/>
        </authorList>
    </citation>
    <scope>NUCLEOTIDE SEQUENCE</scope>
    <source>
        <strain evidence="3">MC_266_E_2016</strain>
    </source>
</reference>
<dbReference type="Gene3D" id="2.40.30.10">
    <property type="entry name" value="Translation factors"/>
    <property type="match status" value="1"/>
</dbReference>
<comment type="caution">
    <text evidence="3">The sequence shown here is derived from an EMBL/GenBank/DDBJ whole genome shotgun (WGS) entry which is preliminary data.</text>
</comment>
<dbReference type="InterPro" id="IPR057335">
    <property type="entry name" value="Beta-barrel_SelB"/>
</dbReference>
<dbReference type="Pfam" id="PF25461">
    <property type="entry name" value="Beta-barrel_SelB"/>
    <property type="match status" value="1"/>
</dbReference>
<dbReference type="SUPFAM" id="SSF50447">
    <property type="entry name" value="Translation proteins"/>
    <property type="match status" value="1"/>
</dbReference>
<accession>A0AAJ1JBQ3</accession>
<feature type="domain" description="Selenocysteine-specific elongation factor beta-barrel" evidence="2">
    <location>
        <begin position="56"/>
        <end position="90"/>
    </location>
</feature>
<keyword evidence="3" id="KW-0251">Elongation factor</keyword>
<reference evidence="3" key="2">
    <citation type="journal article" date="2022" name="J. Evol. Biol.">
        <title>Pre- and post-association barriers to host switching in sympatric mutualists.</title>
        <authorList>
            <person name="Dinges Z.M."/>
            <person name="Phillips R.K."/>
            <person name="Lively C.M."/>
            <person name="Bashey F."/>
        </authorList>
    </citation>
    <scope>NUCLEOTIDE SEQUENCE</scope>
    <source>
        <strain evidence="3">MC_266_E_2016</strain>
    </source>
</reference>
<sequence length="91" mass="9921">SEQTVRVRGLHAQNRPAGHAQAGQRIALNIAGDISKEQISRGDWLLSQQPMSAAVKVLVEIETDASLQNWQSLHIHHAASHITGRISLLNS</sequence>
<evidence type="ECO:0000313" key="4">
    <source>
        <dbReference type="Proteomes" id="UP001222434"/>
    </source>
</evidence>
<dbReference type="InterPro" id="IPR009000">
    <property type="entry name" value="Transl_B-barrel_sf"/>
</dbReference>
<keyword evidence="3" id="KW-0648">Protein biosynthesis</keyword>
<gene>
    <name evidence="3" type="ORF">KKJ01_22275</name>
</gene>
<proteinExistence type="predicted"/>
<dbReference type="Proteomes" id="UP001222434">
    <property type="component" value="Unassembled WGS sequence"/>
</dbReference>
<evidence type="ECO:0000256" key="1">
    <source>
        <dbReference type="SAM" id="MobiDB-lite"/>
    </source>
</evidence>
<evidence type="ECO:0000313" key="3">
    <source>
        <dbReference type="EMBL" id="MDE1480810.1"/>
    </source>
</evidence>
<feature type="non-terminal residue" evidence="3">
    <location>
        <position position="1"/>
    </location>
</feature>
<evidence type="ECO:0000259" key="2">
    <source>
        <dbReference type="Pfam" id="PF25461"/>
    </source>
</evidence>
<name>A0AAJ1JBQ3_XENBV</name>
<protein>
    <submittedName>
        <fullName evidence="3">Selenocysteinyl-tRNA-specific translation elongation factor SelB</fullName>
    </submittedName>
</protein>
<dbReference type="GO" id="GO:0003746">
    <property type="term" value="F:translation elongation factor activity"/>
    <property type="evidence" value="ECO:0007669"/>
    <property type="project" value="UniProtKB-KW"/>
</dbReference>
<feature type="region of interest" description="Disordered" evidence="1">
    <location>
        <begin position="1"/>
        <end position="21"/>
    </location>
</feature>